<dbReference type="Proteomes" id="UP000053593">
    <property type="component" value="Unassembled WGS sequence"/>
</dbReference>
<gene>
    <name evidence="2" type="ORF">GYMLUDRAFT_245330</name>
</gene>
<dbReference type="AlphaFoldDB" id="A0A0D0B715"/>
<evidence type="ECO:0000313" key="3">
    <source>
        <dbReference type="Proteomes" id="UP000053593"/>
    </source>
</evidence>
<dbReference type="OrthoDB" id="3020506at2759"/>
<keyword evidence="1" id="KW-1133">Transmembrane helix</keyword>
<keyword evidence="1" id="KW-0472">Membrane</keyword>
<accession>A0A0D0B715</accession>
<keyword evidence="3" id="KW-1185">Reference proteome</keyword>
<keyword evidence="1" id="KW-0812">Transmembrane</keyword>
<feature type="transmembrane region" description="Helical" evidence="1">
    <location>
        <begin position="39"/>
        <end position="58"/>
    </location>
</feature>
<dbReference type="HOGENOM" id="CLU_035509_10_4_1"/>
<sequence>MGFLGSTVSMVLRFTGAKFKFGELCLHAMFSANRWQNPILILVCGELAIQLILHGLTWKRTIWDFRTLTLFRPTLLPLLNRDGLKVFAGILGIAPPLASFVQFPEVTLPVVAMISIGVGVFRRGTAVVFIFPLLITFISASVRKIFAFLSSPLLSEPKSARTILHLQALSTSDEAPASSSKSSNEVELTTIQDLTTWEVPWDTSTLLHE</sequence>
<name>A0A0D0B715_9AGAR</name>
<organism evidence="2 3">
    <name type="scientific">Collybiopsis luxurians FD-317 M1</name>
    <dbReference type="NCBI Taxonomy" id="944289"/>
    <lineage>
        <taxon>Eukaryota</taxon>
        <taxon>Fungi</taxon>
        <taxon>Dikarya</taxon>
        <taxon>Basidiomycota</taxon>
        <taxon>Agaricomycotina</taxon>
        <taxon>Agaricomycetes</taxon>
        <taxon>Agaricomycetidae</taxon>
        <taxon>Agaricales</taxon>
        <taxon>Marasmiineae</taxon>
        <taxon>Omphalotaceae</taxon>
        <taxon>Collybiopsis</taxon>
        <taxon>Collybiopsis luxurians</taxon>
    </lineage>
</organism>
<proteinExistence type="predicted"/>
<evidence type="ECO:0000256" key="1">
    <source>
        <dbReference type="SAM" id="Phobius"/>
    </source>
</evidence>
<dbReference type="EMBL" id="KN834780">
    <property type="protein sequence ID" value="KIK59255.1"/>
    <property type="molecule type" value="Genomic_DNA"/>
</dbReference>
<feature type="transmembrane region" description="Helical" evidence="1">
    <location>
        <begin position="124"/>
        <end position="142"/>
    </location>
</feature>
<evidence type="ECO:0000313" key="2">
    <source>
        <dbReference type="EMBL" id="KIK59255.1"/>
    </source>
</evidence>
<protein>
    <submittedName>
        <fullName evidence="2">Unplaced genomic scaffold GYMLUscaffold_32, whole genome shotgun sequence</fullName>
    </submittedName>
</protein>
<reference evidence="2 3" key="1">
    <citation type="submission" date="2014-04" db="EMBL/GenBank/DDBJ databases">
        <title>Evolutionary Origins and Diversification of the Mycorrhizal Mutualists.</title>
        <authorList>
            <consortium name="DOE Joint Genome Institute"/>
            <consortium name="Mycorrhizal Genomics Consortium"/>
            <person name="Kohler A."/>
            <person name="Kuo A."/>
            <person name="Nagy L.G."/>
            <person name="Floudas D."/>
            <person name="Copeland A."/>
            <person name="Barry K.W."/>
            <person name="Cichocki N."/>
            <person name="Veneault-Fourrey C."/>
            <person name="LaButti K."/>
            <person name="Lindquist E.A."/>
            <person name="Lipzen A."/>
            <person name="Lundell T."/>
            <person name="Morin E."/>
            <person name="Murat C."/>
            <person name="Riley R."/>
            <person name="Ohm R."/>
            <person name="Sun H."/>
            <person name="Tunlid A."/>
            <person name="Henrissat B."/>
            <person name="Grigoriev I.V."/>
            <person name="Hibbett D.S."/>
            <person name="Martin F."/>
        </authorList>
    </citation>
    <scope>NUCLEOTIDE SEQUENCE [LARGE SCALE GENOMIC DNA]</scope>
    <source>
        <strain evidence="2 3">FD-317 M1</strain>
    </source>
</reference>